<dbReference type="RefSeq" id="WP_344786240.1">
    <property type="nucleotide sequence ID" value="NZ_BAABCA010000001.1"/>
</dbReference>
<dbReference type="Proteomes" id="UP001501496">
    <property type="component" value="Unassembled WGS sequence"/>
</dbReference>
<name>A0ABP8BZR6_9FLAO</name>
<dbReference type="SUPFAM" id="SSF47413">
    <property type="entry name" value="lambda repressor-like DNA-binding domains"/>
    <property type="match status" value="1"/>
</dbReference>
<dbReference type="InterPro" id="IPR001387">
    <property type="entry name" value="Cro/C1-type_HTH"/>
</dbReference>
<feature type="domain" description="HTH cro/C1-type" evidence="2">
    <location>
        <begin position="24"/>
        <end position="76"/>
    </location>
</feature>
<protein>
    <recommendedName>
        <fullName evidence="2">HTH cro/C1-type domain-containing protein</fullName>
    </recommendedName>
</protein>
<feature type="compositionally biased region" description="Polar residues" evidence="1">
    <location>
        <begin position="104"/>
        <end position="114"/>
    </location>
</feature>
<dbReference type="PROSITE" id="PS50943">
    <property type="entry name" value="HTH_CROC1"/>
    <property type="match status" value="1"/>
</dbReference>
<proteinExistence type="predicted"/>
<comment type="caution">
    <text evidence="3">The sequence shown here is derived from an EMBL/GenBank/DDBJ whole genome shotgun (WGS) entry which is preliminary data.</text>
</comment>
<evidence type="ECO:0000313" key="4">
    <source>
        <dbReference type="Proteomes" id="UP001501496"/>
    </source>
</evidence>
<dbReference type="CDD" id="cd00093">
    <property type="entry name" value="HTH_XRE"/>
    <property type="match status" value="1"/>
</dbReference>
<evidence type="ECO:0000259" key="2">
    <source>
        <dbReference type="PROSITE" id="PS50943"/>
    </source>
</evidence>
<organism evidence="3 4">
    <name type="scientific">Postechiella marina</name>
    <dbReference type="NCBI Taxonomy" id="943941"/>
    <lineage>
        <taxon>Bacteria</taxon>
        <taxon>Pseudomonadati</taxon>
        <taxon>Bacteroidota</taxon>
        <taxon>Flavobacteriia</taxon>
        <taxon>Flavobacteriales</taxon>
        <taxon>Flavobacteriaceae</taxon>
        <taxon>Postechiella</taxon>
    </lineage>
</organism>
<reference evidence="4" key="1">
    <citation type="journal article" date="2019" name="Int. J. Syst. Evol. Microbiol.">
        <title>The Global Catalogue of Microorganisms (GCM) 10K type strain sequencing project: providing services to taxonomists for standard genome sequencing and annotation.</title>
        <authorList>
            <consortium name="The Broad Institute Genomics Platform"/>
            <consortium name="The Broad Institute Genome Sequencing Center for Infectious Disease"/>
            <person name="Wu L."/>
            <person name="Ma J."/>
        </authorList>
    </citation>
    <scope>NUCLEOTIDE SEQUENCE [LARGE SCALE GENOMIC DNA]</scope>
    <source>
        <strain evidence="4">JCM 17630</strain>
    </source>
</reference>
<gene>
    <name evidence="3" type="ORF">GCM10022291_03020</name>
</gene>
<dbReference type="Gene3D" id="1.10.260.40">
    <property type="entry name" value="lambda repressor-like DNA-binding domains"/>
    <property type="match status" value="1"/>
</dbReference>
<feature type="region of interest" description="Disordered" evidence="1">
    <location>
        <begin position="94"/>
        <end position="114"/>
    </location>
</feature>
<evidence type="ECO:0000313" key="3">
    <source>
        <dbReference type="EMBL" id="GAA4231169.1"/>
    </source>
</evidence>
<dbReference type="EMBL" id="BAABCA010000001">
    <property type="protein sequence ID" value="GAA4231169.1"/>
    <property type="molecule type" value="Genomic_DNA"/>
</dbReference>
<accession>A0ABP8BZR6</accession>
<keyword evidence="4" id="KW-1185">Reference proteome</keyword>
<sequence>MGNTNTDWASMTDKSIIESIGKYIKHQRLAKNKTQSQIAEHAGINRWTLSQIENGEAISLTSLIQILRALDLLHVLNNFKIETQVSPIALAKLEKQKRQRARNTDNNTNNQSEW</sequence>
<evidence type="ECO:0000256" key="1">
    <source>
        <dbReference type="SAM" id="MobiDB-lite"/>
    </source>
</evidence>
<dbReference type="Pfam" id="PF01381">
    <property type="entry name" value="HTH_3"/>
    <property type="match status" value="1"/>
</dbReference>
<dbReference type="SMART" id="SM00530">
    <property type="entry name" value="HTH_XRE"/>
    <property type="match status" value="1"/>
</dbReference>
<dbReference type="InterPro" id="IPR010982">
    <property type="entry name" value="Lambda_DNA-bd_dom_sf"/>
</dbReference>